<comment type="similarity">
    <text evidence="2">Belongs to the 3-hydroxyacyl-CoA dehydrogenase family.</text>
</comment>
<comment type="pathway">
    <text evidence="1">Lipid metabolism; butanoate metabolism.</text>
</comment>
<gene>
    <name evidence="6" type="ORF">KDL01_04560</name>
</gene>
<organism evidence="6 7">
    <name type="scientific">Actinospica durhamensis</name>
    <dbReference type="NCBI Taxonomy" id="1508375"/>
    <lineage>
        <taxon>Bacteria</taxon>
        <taxon>Bacillati</taxon>
        <taxon>Actinomycetota</taxon>
        <taxon>Actinomycetes</taxon>
        <taxon>Catenulisporales</taxon>
        <taxon>Actinospicaceae</taxon>
        <taxon>Actinospica</taxon>
    </lineage>
</organism>
<proteinExistence type="inferred from homology"/>
<name>A0A941EJG8_9ACTN</name>
<evidence type="ECO:0000256" key="2">
    <source>
        <dbReference type="ARBA" id="ARBA00009463"/>
    </source>
</evidence>
<reference evidence="6" key="1">
    <citation type="submission" date="2021-04" db="EMBL/GenBank/DDBJ databases">
        <title>Genome based classification of Actinospica acidithermotolerans sp. nov., an actinobacterium isolated from an Indonesian hot spring.</title>
        <authorList>
            <person name="Kusuma A.B."/>
            <person name="Putra K.E."/>
            <person name="Nafisah S."/>
            <person name="Loh J."/>
            <person name="Nouioui I."/>
            <person name="Goodfellow M."/>
        </authorList>
    </citation>
    <scope>NUCLEOTIDE SEQUENCE</scope>
    <source>
        <strain evidence="6">CSCA 57</strain>
    </source>
</reference>
<dbReference type="InterPro" id="IPR006176">
    <property type="entry name" value="3-OHacyl-CoA_DH_NAD-bd"/>
</dbReference>
<dbReference type="InterPro" id="IPR036291">
    <property type="entry name" value="NAD(P)-bd_dom_sf"/>
</dbReference>
<dbReference type="Gene3D" id="3.40.50.720">
    <property type="entry name" value="NAD(P)-binding Rossmann-like Domain"/>
    <property type="match status" value="1"/>
</dbReference>
<evidence type="ECO:0000256" key="3">
    <source>
        <dbReference type="ARBA" id="ARBA00023002"/>
    </source>
</evidence>
<dbReference type="GO" id="GO:0070403">
    <property type="term" value="F:NAD+ binding"/>
    <property type="evidence" value="ECO:0007669"/>
    <property type="project" value="InterPro"/>
</dbReference>
<keyword evidence="7" id="KW-1185">Reference proteome</keyword>
<dbReference type="Gene3D" id="1.10.1040.10">
    <property type="entry name" value="N-(1-d-carboxylethyl)-l-norvaline Dehydrogenase, domain 2"/>
    <property type="match status" value="1"/>
</dbReference>
<protein>
    <recommendedName>
        <fullName evidence="8">3-hydroxyacyl-CoA dehydrogenase family protein</fullName>
    </recommendedName>
</protein>
<feature type="domain" description="3-hydroxyacyl-CoA dehydrogenase C-terminal" evidence="4">
    <location>
        <begin position="191"/>
        <end position="285"/>
    </location>
</feature>
<dbReference type="InterPro" id="IPR008927">
    <property type="entry name" value="6-PGluconate_DH-like_C_sf"/>
</dbReference>
<dbReference type="AlphaFoldDB" id="A0A941EJG8"/>
<dbReference type="GO" id="GO:0016616">
    <property type="term" value="F:oxidoreductase activity, acting on the CH-OH group of donors, NAD or NADP as acceptor"/>
    <property type="evidence" value="ECO:0007669"/>
    <property type="project" value="InterPro"/>
</dbReference>
<evidence type="ECO:0000313" key="7">
    <source>
        <dbReference type="Proteomes" id="UP000675781"/>
    </source>
</evidence>
<evidence type="ECO:0000313" key="6">
    <source>
        <dbReference type="EMBL" id="MBR7832516.1"/>
    </source>
</evidence>
<dbReference type="Pfam" id="PF02737">
    <property type="entry name" value="3HCDH_N"/>
    <property type="match status" value="1"/>
</dbReference>
<dbReference type="PANTHER" id="PTHR48075">
    <property type="entry name" value="3-HYDROXYACYL-COA DEHYDROGENASE FAMILY PROTEIN"/>
    <property type="match status" value="1"/>
</dbReference>
<dbReference type="EMBL" id="JAGSOG010000012">
    <property type="protein sequence ID" value="MBR7832516.1"/>
    <property type="molecule type" value="Genomic_DNA"/>
</dbReference>
<evidence type="ECO:0000259" key="5">
    <source>
        <dbReference type="Pfam" id="PF02737"/>
    </source>
</evidence>
<dbReference type="PANTHER" id="PTHR48075:SF5">
    <property type="entry name" value="3-HYDROXYBUTYRYL-COA DEHYDROGENASE"/>
    <property type="match status" value="1"/>
</dbReference>
<dbReference type="InterPro" id="IPR006108">
    <property type="entry name" value="3HC_DH_C"/>
</dbReference>
<feature type="domain" description="3-hydroxyacyl-CoA dehydrogenase NAD binding" evidence="5">
    <location>
        <begin position="13"/>
        <end position="184"/>
    </location>
</feature>
<sequence>MTDPFPNNAPICLAVLGAGSVGTHIAALGVGHGMTVVVVAEPAAQESTAVRVWQRLGQLRSRGTVPAGEGASGALLVRSGLSAFPVDAVFEAVSERAVLKAKALTEVVRDLEPGTPLISCSSGIPVDELADWAGRPQDVVGVLLGDADLPSAPIEVARGRHTADETFTRARAVLTALGFEPVDVLDGPGRVAARVLYPMLNAAARLAGENAASVGDIDRLLSWCFGPLSGPLRCVDRIGIDTLVEALEQIHARTGDPSCLPCDTLQQKLAAGELGVKSGRGFYEYED</sequence>
<dbReference type="InterPro" id="IPR013328">
    <property type="entry name" value="6PGD_dom2"/>
</dbReference>
<dbReference type="SUPFAM" id="SSF51735">
    <property type="entry name" value="NAD(P)-binding Rossmann-fold domains"/>
    <property type="match status" value="1"/>
</dbReference>
<dbReference type="Pfam" id="PF00725">
    <property type="entry name" value="3HCDH"/>
    <property type="match status" value="1"/>
</dbReference>
<keyword evidence="3" id="KW-0560">Oxidoreductase</keyword>
<dbReference type="InterPro" id="IPR022694">
    <property type="entry name" value="3-OHacyl-CoA_DH"/>
</dbReference>
<dbReference type="Proteomes" id="UP000675781">
    <property type="component" value="Unassembled WGS sequence"/>
</dbReference>
<dbReference type="PIRSF" id="PIRSF000105">
    <property type="entry name" value="HCDH"/>
    <property type="match status" value="1"/>
</dbReference>
<dbReference type="GO" id="GO:0006631">
    <property type="term" value="P:fatty acid metabolic process"/>
    <property type="evidence" value="ECO:0007669"/>
    <property type="project" value="InterPro"/>
</dbReference>
<evidence type="ECO:0000256" key="1">
    <source>
        <dbReference type="ARBA" id="ARBA00005086"/>
    </source>
</evidence>
<dbReference type="RefSeq" id="WP_212527045.1">
    <property type="nucleotide sequence ID" value="NZ_JAGSOG010000012.1"/>
</dbReference>
<evidence type="ECO:0008006" key="8">
    <source>
        <dbReference type="Google" id="ProtNLM"/>
    </source>
</evidence>
<dbReference type="SUPFAM" id="SSF48179">
    <property type="entry name" value="6-phosphogluconate dehydrogenase C-terminal domain-like"/>
    <property type="match status" value="1"/>
</dbReference>
<evidence type="ECO:0000259" key="4">
    <source>
        <dbReference type="Pfam" id="PF00725"/>
    </source>
</evidence>
<accession>A0A941EJG8</accession>
<comment type="caution">
    <text evidence="6">The sequence shown here is derived from an EMBL/GenBank/DDBJ whole genome shotgun (WGS) entry which is preliminary data.</text>
</comment>